<feature type="domain" description="Mutator-like transposase" evidence="1">
    <location>
        <begin position="2"/>
        <end position="97"/>
    </location>
</feature>
<dbReference type="OrthoDB" id="6624036at2759"/>
<dbReference type="Pfam" id="PF20700">
    <property type="entry name" value="Mutator"/>
    <property type="match status" value="1"/>
</dbReference>
<dbReference type="EMBL" id="QKKF02019844">
    <property type="protein sequence ID" value="RZF39351.1"/>
    <property type="molecule type" value="Genomic_DNA"/>
</dbReference>
<protein>
    <recommendedName>
        <fullName evidence="1">Mutator-like transposase domain-containing protein</fullName>
    </recommendedName>
</protein>
<comment type="caution">
    <text evidence="2">The sequence shown here is derived from an EMBL/GenBank/DDBJ whole genome shotgun (WGS) entry which is preliminary data.</text>
</comment>
<evidence type="ECO:0000313" key="3">
    <source>
        <dbReference type="Proteomes" id="UP000291343"/>
    </source>
</evidence>
<sequence>MDVNSAAITGFVSNGEGFVALERLLSTRNIRAMSRKTYEKQEAIISKGWEATAVKEMKKAADEEIRLAKERGGVNREGVPLLTVVADGNWLKRSYKIQRHFETRSNQLRKYQDGDPVEDPDRDGGNRCRGMEQRKKMLKIELHGGSLLVNINSDIDGPMGTVGVVGNVTIGEQEDSGSILGAT</sequence>
<proteinExistence type="predicted"/>
<reference evidence="2 3" key="1">
    <citation type="journal article" date="2017" name="Gigascience">
        <title>Genome sequence of the small brown planthopper, Laodelphax striatellus.</title>
        <authorList>
            <person name="Zhu J."/>
            <person name="Jiang F."/>
            <person name="Wang X."/>
            <person name="Yang P."/>
            <person name="Bao Y."/>
            <person name="Zhao W."/>
            <person name="Wang W."/>
            <person name="Lu H."/>
            <person name="Wang Q."/>
            <person name="Cui N."/>
            <person name="Li J."/>
            <person name="Chen X."/>
            <person name="Luo L."/>
            <person name="Yu J."/>
            <person name="Kang L."/>
            <person name="Cui F."/>
        </authorList>
    </citation>
    <scope>NUCLEOTIDE SEQUENCE [LARGE SCALE GENOMIC DNA]</scope>
    <source>
        <strain evidence="2">Lst14</strain>
    </source>
</reference>
<dbReference type="AlphaFoldDB" id="A0A482X299"/>
<dbReference type="InParanoid" id="A0A482X299"/>
<dbReference type="Proteomes" id="UP000291343">
    <property type="component" value="Unassembled WGS sequence"/>
</dbReference>
<organism evidence="2 3">
    <name type="scientific">Laodelphax striatellus</name>
    <name type="common">Small brown planthopper</name>
    <name type="synonym">Delphax striatella</name>
    <dbReference type="NCBI Taxonomy" id="195883"/>
    <lineage>
        <taxon>Eukaryota</taxon>
        <taxon>Metazoa</taxon>
        <taxon>Ecdysozoa</taxon>
        <taxon>Arthropoda</taxon>
        <taxon>Hexapoda</taxon>
        <taxon>Insecta</taxon>
        <taxon>Pterygota</taxon>
        <taxon>Neoptera</taxon>
        <taxon>Paraneoptera</taxon>
        <taxon>Hemiptera</taxon>
        <taxon>Auchenorrhyncha</taxon>
        <taxon>Fulgoroidea</taxon>
        <taxon>Delphacidae</taxon>
        <taxon>Criomorphinae</taxon>
        <taxon>Laodelphax</taxon>
    </lineage>
</organism>
<name>A0A482X299_LAOST</name>
<keyword evidence="3" id="KW-1185">Reference proteome</keyword>
<evidence type="ECO:0000259" key="1">
    <source>
        <dbReference type="Pfam" id="PF20700"/>
    </source>
</evidence>
<dbReference type="InterPro" id="IPR049012">
    <property type="entry name" value="Mutator_transp_dom"/>
</dbReference>
<accession>A0A482X299</accession>
<evidence type="ECO:0000313" key="2">
    <source>
        <dbReference type="EMBL" id="RZF39351.1"/>
    </source>
</evidence>
<gene>
    <name evidence="2" type="ORF">LSTR_LSTR000872</name>
</gene>